<dbReference type="EMBL" id="ABCP01000022">
    <property type="protein sequence ID" value="EDM47152.1"/>
    <property type="molecule type" value="Genomic_DNA"/>
</dbReference>
<dbReference type="AlphaFoldDB" id="A6F254"/>
<protein>
    <submittedName>
        <fullName evidence="1">Uncharacterized protein</fullName>
    </submittedName>
</protein>
<sequence length="27" mass="3085">MDGILRSGYERSLPSILKRVLNKIEVP</sequence>
<reference evidence="1 2" key="1">
    <citation type="submission" date="2007-06" db="EMBL/GenBank/DDBJ databases">
        <authorList>
            <person name="Green D."/>
            <person name="Ferriera S."/>
            <person name="Johnson J."/>
            <person name="Kravitz S."/>
            <person name="Beeson K."/>
            <person name="Sutton G."/>
            <person name="Rogers Y.-H."/>
            <person name="Friedman R."/>
            <person name="Frazier M."/>
            <person name="Venter J.C."/>
        </authorList>
    </citation>
    <scope>NUCLEOTIDE SEQUENCE [LARGE SCALE GENOMIC DNA]</scope>
    <source>
        <strain evidence="1 2">DG893</strain>
    </source>
</reference>
<comment type="caution">
    <text evidence="1">The sequence shown here is derived from an EMBL/GenBank/DDBJ whole genome shotgun (WGS) entry which is preliminary data.</text>
</comment>
<proteinExistence type="predicted"/>
<gene>
    <name evidence="1" type="ORF">MDG893_08706</name>
</gene>
<evidence type="ECO:0000313" key="2">
    <source>
        <dbReference type="Proteomes" id="UP000005856"/>
    </source>
</evidence>
<accession>A6F254</accession>
<dbReference type="Proteomes" id="UP000005856">
    <property type="component" value="Unassembled WGS sequence"/>
</dbReference>
<organism evidence="1 2">
    <name type="scientific">Marinobacter algicola DG893</name>
    <dbReference type="NCBI Taxonomy" id="443152"/>
    <lineage>
        <taxon>Bacteria</taxon>
        <taxon>Pseudomonadati</taxon>
        <taxon>Pseudomonadota</taxon>
        <taxon>Gammaproteobacteria</taxon>
        <taxon>Pseudomonadales</taxon>
        <taxon>Marinobacteraceae</taxon>
        <taxon>Marinobacter</taxon>
    </lineage>
</organism>
<name>A6F254_9GAMM</name>
<evidence type="ECO:0000313" key="1">
    <source>
        <dbReference type="EMBL" id="EDM47152.1"/>
    </source>
</evidence>
<keyword evidence="2" id="KW-1185">Reference proteome</keyword>